<dbReference type="EMBL" id="FOIF01000003">
    <property type="protein sequence ID" value="SES68933.1"/>
    <property type="molecule type" value="Genomic_DNA"/>
</dbReference>
<dbReference type="OrthoDB" id="9782387at2"/>
<dbReference type="GO" id="GO:0016829">
    <property type="term" value="F:lyase activity"/>
    <property type="evidence" value="ECO:0007669"/>
    <property type="project" value="UniProtKB-KW"/>
</dbReference>
<evidence type="ECO:0000256" key="9">
    <source>
        <dbReference type="ARBA" id="ARBA00023014"/>
    </source>
</evidence>
<dbReference type="PANTHER" id="PTHR30352:SF5">
    <property type="entry name" value="PYRUVATE FORMATE-LYASE 1-ACTIVATING ENZYME"/>
    <property type="match status" value="1"/>
</dbReference>
<dbReference type="PROSITE" id="PS01087">
    <property type="entry name" value="RADICAL_ACTIVATING"/>
    <property type="match status" value="1"/>
</dbReference>
<accession>A0A1H9YK90</accession>
<organism evidence="12 13">
    <name type="scientific">Anaerobranca gottschalkii DSM 13577</name>
    <dbReference type="NCBI Taxonomy" id="1120990"/>
    <lineage>
        <taxon>Bacteria</taxon>
        <taxon>Bacillati</taxon>
        <taxon>Bacillota</taxon>
        <taxon>Clostridia</taxon>
        <taxon>Eubacteriales</taxon>
        <taxon>Proteinivoracaceae</taxon>
        <taxon>Anaerobranca</taxon>
    </lineage>
</organism>
<keyword evidence="13" id="KW-1185">Reference proteome</keyword>
<keyword evidence="7 10" id="KW-0560">Oxidoreductase</keyword>
<dbReference type="SFLD" id="SFLDG01067">
    <property type="entry name" value="SPASM/twitch_domain_containing"/>
    <property type="match status" value="1"/>
</dbReference>
<feature type="domain" description="Radical SAM core" evidence="11">
    <location>
        <begin position="19"/>
        <end position="248"/>
    </location>
</feature>
<dbReference type="InterPro" id="IPR034457">
    <property type="entry name" value="Organic_radical-activating"/>
</dbReference>
<dbReference type="GO" id="GO:0051539">
    <property type="term" value="F:4 iron, 4 sulfur cluster binding"/>
    <property type="evidence" value="ECO:0007669"/>
    <property type="project" value="UniProtKB-UniRule"/>
</dbReference>
<dbReference type="InterPro" id="IPR058240">
    <property type="entry name" value="rSAM_sf"/>
</dbReference>
<evidence type="ECO:0000313" key="13">
    <source>
        <dbReference type="Proteomes" id="UP000243819"/>
    </source>
</evidence>
<comment type="catalytic activity">
    <reaction evidence="10">
        <text>glycyl-[formate C-acetyltransferase] + reduced [flavodoxin] + S-adenosyl-L-methionine = glycin-2-yl radical-[formate C-acetyltransferase] + semiquinone [flavodoxin] + 5'-deoxyadenosine + L-methionine + H(+)</text>
        <dbReference type="Rhea" id="RHEA:19225"/>
        <dbReference type="Rhea" id="RHEA-COMP:10622"/>
        <dbReference type="Rhea" id="RHEA-COMP:12190"/>
        <dbReference type="Rhea" id="RHEA-COMP:12191"/>
        <dbReference type="Rhea" id="RHEA-COMP:14480"/>
        <dbReference type="ChEBI" id="CHEBI:15378"/>
        <dbReference type="ChEBI" id="CHEBI:17319"/>
        <dbReference type="ChEBI" id="CHEBI:29947"/>
        <dbReference type="ChEBI" id="CHEBI:32722"/>
        <dbReference type="ChEBI" id="CHEBI:57618"/>
        <dbReference type="ChEBI" id="CHEBI:57844"/>
        <dbReference type="ChEBI" id="CHEBI:59789"/>
        <dbReference type="ChEBI" id="CHEBI:140311"/>
        <dbReference type="EC" id="1.97.1.4"/>
    </reaction>
</comment>
<keyword evidence="12" id="KW-0670">Pyruvate</keyword>
<dbReference type="PROSITE" id="PS51918">
    <property type="entry name" value="RADICAL_SAM"/>
    <property type="match status" value="1"/>
</dbReference>
<dbReference type="RefSeq" id="WP_091348493.1">
    <property type="nucleotide sequence ID" value="NZ_FOIF01000003.1"/>
</dbReference>
<keyword evidence="4 10" id="KW-0004">4Fe-4S</keyword>
<gene>
    <name evidence="12" type="ORF">SAMN03080614_100357</name>
</gene>
<dbReference type="GO" id="GO:0043365">
    <property type="term" value="F:[formate-C-acetyltransferase]-activating enzyme activity"/>
    <property type="evidence" value="ECO:0007669"/>
    <property type="project" value="UniProtKB-UniRule"/>
</dbReference>
<dbReference type="NCBIfam" id="TIGR02493">
    <property type="entry name" value="PFLA"/>
    <property type="match status" value="1"/>
</dbReference>
<dbReference type="SFLD" id="SFLDG01066">
    <property type="entry name" value="organic_radical-activating_enz"/>
    <property type="match status" value="1"/>
</dbReference>
<evidence type="ECO:0000256" key="7">
    <source>
        <dbReference type="ARBA" id="ARBA00023002"/>
    </source>
</evidence>
<keyword evidence="5 10" id="KW-0949">S-adenosyl-L-methionine</keyword>
<keyword evidence="6 10" id="KW-0479">Metal-binding</keyword>
<dbReference type="EC" id="1.97.1.4" evidence="10"/>
<dbReference type="PIRSF" id="PIRSF000371">
    <property type="entry name" value="PFL_act_enz"/>
    <property type="match status" value="1"/>
</dbReference>
<dbReference type="InterPro" id="IPR012839">
    <property type="entry name" value="Organic_radical_activase"/>
</dbReference>
<name>A0A1H9YK90_9FIRM</name>
<dbReference type="CDD" id="cd01335">
    <property type="entry name" value="Radical_SAM"/>
    <property type="match status" value="1"/>
</dbReference>
<dbReference type="GO" id="GO:0046872">
    <property type="term" value="F:metal ion binding"/>
    <property type="evidence" value="ECO:0007669"/>
    <property type="project" value="UniProtKB-UniRule"/>
</dbReference>
<dbReference type="AlphaFoldDB" id="A0A1H9YK90"/>
<sequence>MANISNIARVHSIETMGLVDGPGIRTVIFLQGCQLRCRYCHNPDTWGLKGGKEMTAEELIKIVKRYKVYYKNKGGVTLSGGEPLLQPQFVLEFFKRCKEEGIHTVLDTAGHGCGDEKLYREILQYTDLVLYDIKALDEKGYFKLTGGRQRESLDFLDILIESGVSMWIRHVVIPGINDTKDNIIQLAKFINKIPNVEKCELLPYHNYGIKKYKELKIKYPLEGIPPMDEEGFIYLNNLLAKHLDIPHKVPSKVI</sequence>
<dbReference type="SUPFAM" id="SSF102114">
    <property type="entry name" value="Radical SAM enzymes"/>
    <property type="match status" value="1"/>
</dbReference>
<dbReference type="PANTHER" id="PTHR30352">
    <property type="entry name" value="PYRUVATE FORMATE-LYASE-ACTIVATING ENZYME"/>
    <property type="match status" value="1"/>
</dbReference>
<evidence type="ECO:0000256" key="3">
    <source>
        <dbReference type="ARBA" id="ARBA00021356"/>
    </source>
</evidence>
<dbReference type="Proteomes" id="UP000243819">
    <property type="component" value="Unassembled WGS sequence"/>
</dbReference>
<dbReference type="Gene3D" id="3.20.20.70">
    <property type="entry name" value="Aldolase class I"/>
    <property type="match status" value="1"/>
</dbReference>
<dbReference type="InterPro" id="IPR012838">
    <property type="entry name" value="PFL1_activating"/>
</dbReference>
<keyword evidence="12" id="KW-0456">Lyase</keyword>
<evidence type="ECO:0000256" key="1">
    <source>
        <dbReference type="ARBA" id="ARBA00003141"/>
    </source>
</evidence>
<evidence type="ECO:0000256" key="5">
    <source>
        <dbReference type="ARBA" id="ARBA00022691"/>
    </source>
</evidence>
<keyword evidence="10" id="KW-0963">Cytoplasm</keyword>
<comment type="cofactor">
    <cofactor evidence="10">
        <name>[4Fe-4S] cluster</name>
        <dbReference type="ChEBI" id="CHEBI:49883"/>
    </cofactor>
    <text evidence="10">Binds 1 [4Fe-4S] cluster. The cluster is coordinated with 3 cysteines and an exchangeable S-adenosyl-L-methionine.</text>
</comment>
<proteinExistence type="inferred from homology"/>
<evidence type="ECO:0000256" key="8">
    <source>
        <dbReference type="ARBA" id="ARBA00023004"/>
    </source>
</evidence>
<dbReference type="STRING" id="1120990.SAMN03080614_100357"/>
<evidence type="ECO:0000313" key="12">
    <source>
        <dbReference type="EMBL" id="SES68933.1"/>
    </source>
</evidence>
<reference evidence="13" key="1">
    <citation type="submission" date="2016-10" db="EMBL/GenBank/DDBJ databases">
        <authorList>
            <person name="Varghese N."/>
            <person name="Submissions S."/>
        </authorList>
    </citation>
    <scope>NUCLEOTIDE SEQUENCE [LARGE SCALE GENOMIC DNA]</scope>
    <source>
        <strain evidence="13">DSM 13577</strain>
    </source>
</reference>
<protein>
    <recommendedName>
        <fullName evidence="3 10">Pyruvate formate-lyase-activating enzyme</fullName>
        <ecNumber evidence="10">1.97.1.4</ecNumber>
    </recommendedName>
</protein>
<keyword evidence="9 10" id="KW-0411">Iron-sulfur</keyword>
<dbReference type="InterPro" id="IPR013785">
    <property type="entry name" value="Aldolase_TIM"/>
</dbReference>
<comment type="subcellular location">
    <subcellularLocation>
        <location evidence="10">Cytoplasm</location>
    </subcellularLocation>
</comment>
<comment type="function">
    <text evidence="1 10">Activation of pyruvate formate-lyase under anaerobic conditions by generation of an organic free radical, using S-adenosylmethionine and reduced flavodoxin as cosubstrates to produce 5'-deoxy-adenosine.</text>
</comment>
<evidence type="ECO:0000256" key="6">
    <source>
        <dbReference type="ARBA" id="ARBA00022723"/>
    </source>
</evidence>
<keyword evidence="8 10" id="KW-0408">Iron</keyword>
<dbReference type="Pfam" id="PF04055">
    <property type="entry name" value="Radical_SAM"/>
    <property type="match status" value="1"/>
</dbReference>
<dbReference type="GO" id="GO:0005737">
    <property type="term" value="C:cytoplasm"/>
    <property type="evidence" value="ECO:0007669"/>
    <property type="project" value="UniProtKB-SubCell"/>
</dbReference>
<dbReference type="InterPro" id="IPR001989">
    <property type="entry name" value="Radical_activat_CS"/>
</dbReference>
<comment type="similarity">
    <text evidence="2 10">Belongs to the organic radical-activating enzymes family.</text>
</comment>
<evidence type="ECO:0000256" key="10">
    <source>
        <dbReference type="RuleBase" id="RU362053"/>
    </source>
</evidence>
<evidence type="ECO:0000259" key="11">
    <source>
        <dbReference type="PROSITE" id="PS51918"/>
    </source>
</evidence>
<dbReference type="SFLD" id="SFLDS00029">
    <property type="entry name" value="Radical_SAM"/>
    <property type="match status" value="1"/>
</dbReference>
<evidence type="ECO:0000256" key="2">
    <source>
        <dbReference type="ARBA" id="ARBA00009777"/>
    </source>
</evidence>
<evidence type="ECO:0000256" key="4">
    <source>
        <dbReference type="ARBA" id="ARBA00022485"/>
    </source>
</evidence>
<dbReference type="InterPro" id="IPR007197">
    <property type="entry name" value="rSAM"/>
</dbReference>